<evidence type="ECO:0000313" key="1">
    <source>
        <dbReference type="EMBL" id="MDP9842964.1"/>
    </source>
</evidence>
<dbReference type="RefSeq" id="WP_307556843.1">
    <property type="nucleotide sequence ID" value="NZ_JAUSQU010000001.1"/>
</dbReference>
<keyword evidence="2" id="KW-1185">Reference proteome</keyword>
<protein>
    <submittedName>
        <fullName evidence="1">DNA invertase Pin-like site-specific DNA recombinase</fullName>
    </submittedName>
</protein>
<sequence>MIVLNDLLQRGVAVTVPEGIAAGERAERSPILDLTLALSEDRRRDIVRKTKNGLDAARRRGHRFRGCGR</sequence>
<name>A0ABT9QAJ3_9ACTN</name>
<comment type="caution">
    <text evidence="1">The sequence shown here is derived from an EMBL/GenBank/DDBJ whole genome shotgun (WGS) entry which is preliminary data.</text>
</comment>
<reference evidence="1 2" key="1">
    <citation type="submission" date="2023-07" db="EMBL/GenBank/DDBJ databases">
        <title>Sequencing the genomes of 1000 actinobacteria strains.</title>
        <authorList>
            <person name="Klenk H.-P."/>
        </authorList>
    </citation>
    <scope>NUCLEOTIDE SEQUENCE [LARGE SCALE GENOMIC DNA]</scope>
    <source>
        <strain evidence="1 2">DSM 46740</strain>
    </source>
</reference>
<gene>
    <name evidence="1" type="ORF">J2853_002175</name>
</gene>
<proteinExistence type="predicted"/>
<dbReference type="Proteomes" id="UP001225356">
    <property type="component" value="Unassembled WGS sequence"/>
</dbReference>
<accession>A0ABT9QAJ3</accession>
<organism evidence="1 2">
    <name type="scientific">Streptosporangium lutulentum</name>
    <dbReference type="NCBI Taxonomy" id="1461250"/>
    <lineage>
        <taxon>Bacteria</taxon>
        <taxon>Bacillati</taxon>
        <taxon>Actinomycetota</taxon>
        <taxon>Actinomycetes</taxon>
        <taxon>Streptosporangiales</taxon>
        <taxon>Streptosporangiaceae</taxon>
        <taxon>Streptosporangium</taxon>
    </lineage>
</organism>
<dbReference type="EMBL" id="JAUSQU010000001">
    <property type="protein sequence ID" value="MDP9842964.1"/>
    <property type="molecule type" value="Genomic_DNA"/>
</dbReference>
<evidence type="ECO:0000313" key="2">
    <source>
        <dbReference type="Proteomes" id="UP001225356"/>
    </source>
</evidence>